<feature type="compositionally biased region" description="Acidic residues" evidence="1">
    <location>
        <begin position="43"/>
        <end position="65"/>
    </location>
</feature>
<organism evidence="2 3">
    <name type="scientific">Culter alburnus</name>
    <name type="common">Topmouth culter</name>
    <dbReference type="NCBI Taxonomy" id="194366"/>
    <lineage>
        <taxon>Eukaryota</taxon>
        <taxon>Metazoa</taxon>
        <taxon>Chordata</taxon>
        <taxon>Craniata</taxon>
        <taxon>Vertebrata</taxon>
        <taxon>Euteleostomi</taxon>
        <taxon>Actinopterygii</taxon>
        <taxon>Neopterygii</taxon>
        <taxon>Teleostei</taxon>
        <taxon>Ostariophysi</taxon>
        <taxon>Cypriniformes</taxon>
        <taxon>Xenocyprididae</taxon>
        <taxon>Xenocypridinae</taxon>
        <taxon>Culter</taxon>
    </lineage>
</organism>
<reference evidence="2 3" key="1">
    <citation type="submission" date="2024-05" db="EMBL/GenBank/DDBJ databases">
        <title>A high-quality chromosomal-level genome assembly of Topmouth culter (Culter alburnus).</title>
        <authorList>
            <person name="Zhao H."/>
        </authorList>
    </citation>
    <scope>NUCLEOTIDE SEQUENCE [LARGE SCALE GENOMIC DNA]</scope>
    <source>
        <strain evidence="2">CATC2023</strain>
        <tissue evidence="2">Muscle</tissue>
    </source>
</reference>
<sequence>MLHTVQDEAILSPDLESEISGADDLDYVPKGQSGVIGANPALLDEENSSDDIEDLSDVSSEEETQTESNKLSKKG</sequence>
<evidence type="ECO:0000256" key="1">
    <source>
        <dbReference type="SAM" id="MobiDB-lite"/>
    </source>
</evidence>
<keyword evidence="3" id="KW-1185">Reference proteome</keyword>
<evidence type="ECO:0000313" key="3">
    <source>
        <dbReference type="Proteomes" id="UP001479290"/>
    </source>
</evidence>
<accession>A0AAW1ZF59</accession>
<dbReference type="AlphaFoldDB" id="A0AAW1ZF59"/>
<feature type="region of interest" description="Disordered" evidence="1">
    <location>
        <begin position="1"/>
        <end position="75"/>
    </location>
</feature>
<gene>
    <name evidence="2" type="ORF">ABG768_010780</name>
</gene>
<feature type="non-terminal residue" evidence="2">
    <location>
        <position position="75"/>
    </location>
</feature>
<comment type="caution">
    <text evidence="2">The sequence shown here is derived from an EMBL/GenBank/DDBJ whole genome shotgun (WGS) entry which is preliminary data.</text>
</comment>
<evidence type="ECO:0000313" key="2">
    <source>
        <dbReference type="EMBL" id="KAK9958675.1"/>
    </source>
</evidence>
<dbReference type="Proteomes" id="UP001479290">
    <property type="component" value="Unassembled WGS sequence"/>
</dbReference>
<feature type="compositionally biased region" description="Acidic residues" evidence="1">
    <location>
        <begin position="15"/>
        <end position="26"/>
    </location>
</feature>
<proteinExistence type="predicted"/>
<dbReference type="EMBL" id="JAWDJR010000018">
    <property type="protein sequence ID" value="KAK9958675.1"/>
    <property type="molecule type" value="Genomic_DNA"/>
</dbReference>
<protein>
    <submittedName>
        <fullName evidence="2">Uncharacterized protein</fullName>
    </submittedName>
</protein>
<name>A0AAW1ZF59_CULAL</name>